<dbReference type="EC" id="3.6.4.12" evidence="3"/>
<reference evidence="15" key="1">
    <citation type="submission" date="2016-02" db="EMBL/GenBank/DDBJ databases">
        <title>Comparative genomics of biotechnologically important yeasts.</title>
        <authorList>
            <consortium name="DOE Joint Genome Institute"/>
            <person name="Riley R."/>
            <person name="Haridas S."/>
            <person name="Wolfe K.H."/>
            <person name="Lopes M.R."/>
            <person name="Hittinger C.T."/>
            <person name="Goker M."/>
            <person name="Salamov A."/>
            <person name="Wisecaver J."/>
            <person name="Long T.M."/>
            <person name="Aerts A.L."/>
            <person name="Barry K."/>
            <person name="Choi C."/>
            <person name="Clum A."/>
            <person name="Coughlan A.Y."/>
            <person name="Deshpande S."/>
            <person name="Douglass A.P."/>
            <person name="Hanson S.J."/>
            <person name="Klenk H.-P."/>
            <person name="Labutti K."/>
            <person name="Lapidus A."/>
            <person name="Lindquist E."/>
            <person name="Lipzen A."/>
            <person name="Meier-Kolthoff J.P."/>
            <person name="Ohm R.A."/>
            <person name="Otillar R.P."/>
            <person name="Pangilinan J."/>
            <person name="Peng Y."/>
            <person name="Rokas A."/>
            <person name="Rosa C.A."/>
            <person name="Scheuner C."/>
            <person name="Sibirny A.A."/>
            <person name="Slot J.C."/>
            <person name="Stielow J.B."/>
            <person name="Sun H."/>
            <person name="Kurtzman C.P."/>
            <person name="Blackwell M."/>
            <person name="Jeffries T.W."/>
            <person name="Grigoriev I.V."/>
        </authorList>
    </citation>
    <scope>NUCLEOTIDE SEQUENCE [LARGE SCALE GENOMIC DNA]</scope>
    <source>
        <strain evidence="15">NRRL Y-17796</strain>
    </source>
</reference>
<comment type="subcellular location">
    <subcellularLocation>
        <location evidence="1">Nucleus</location>
    </subcellularLocation>
</comment>
<dbReference type="GO" id="GO:0031509">
    <property type="term" value="P:subtelomeric heterochromatin formation"/>
    <property type="evidence" value="ECO:0007669"/>
    <property type="project" value="EnsemblFungi"/>
</dbReference>
<dbReference type="GO" id="GO:0000727">
    <property type="term" value="P:double-strand break repair via break-induced replication"/>
    <property type="evidence" value="ECO:0007669"/>
    <property type="project" value="EnsemblFungi"/>
</dbReference>
<dbReference type="InterPro" id="IPR056575">
    <property type="entry name" value="WH_MCM3_C"/>
</dbReference>
<evidence type="ECO:0000256" key="7">
    <source>
        <dbReference type="ARBA" id="ARBA00022806"/>
    </source>
</evidence>
<dbReference type="GO" id="GO:0030466">
    <property type="term" value="P:silent mating-type cassette heterochromatin formation"/>
    <property type="evidence" value="ECO:0007669"/>
    <property type="project" value="EnsemblFungi"/>
</dbReference>
<evidence type="ECO:0000256" key="3">
    <source>
        <dbReference type="ARBA" id="ARBA00012551"/>
    </source>
</evidence>
<dbReference type="OrthoDB" id="1882346at2759"/>
<evidence type="ECO:0000259" key="13">
    <source>
        <dbReference type="PROSITE" id="PS50051"/>
    </source>
</evidence>
<protein>
    <recommendedName>
        <fullName evidence="3">DNA helicase</fullName>
        <ecNumber evidence="3">3.6.4.12</ecNumber>
    </recommendedName>
</protein>
<feature type="domain" description="MCM C-terminal AAA(+) ATPase" evidence="13">
    <location>
        <begin position="302"/>
        <end position="507"/>
    </location>
</feature>
<dbReference type="GO" id="GO:0006271">
    <property type="term" value="P:DNA strand elongation involved in DNA replication"/>
    <property type="evidence" value="ECO:0007669"/>
    <property type="project" value="EnsemblFungi"/>
</dbReference>
<dbReference type="InterPro" id="IPR001208">
    <property type="entry name" value="MCM_dom"/>
</dbReference>
<evidence type="ECO:0000256" key="4">
    <source>
        <dbReference type="ARBA" id="ARBA00022705"/>
    </source>
</evidence>
<keyword evidence="9 11" id="KW-0238">DNA-binding</keyword>
<dbReference type="GO" id="GO:1902975">
    <property type="term" value="P:mitotic DNA replication initiation"/>
    <property type="evidence" value="ECO:0007669"/>
    <property type="project" value="EnsemblFungi"/>
</dbReference>
<evidence type="ECO:0000313" key="15">
    <source>
        <dbReference type="Proteomes" id="UP000095023"/>
    </source>
</evidence>
<dbReference type="GO" id="GO:0000785">
    <property type="term" value="C:chromatin"/>
    <property type="evidence" value="ECO:0007669"/>
    <property type="project" value="EnsemblFungi"/>
</dbReference>
<evidence type="ECO:0000256" key="9">
    <source>
        <dbReference type="ARBA" id="ARBA00023125"/>
    </source>
</evidence>
<dbReference type="InterPro" id="IPR003593">
    <property type="entry name" value="AAA+_ATPase"/>
</dbReference>
<dbReference type="InterPro" id="IPR041562">
    <property type="entry name" value="MCM_lid"/>
</dbReference>
<dbReference type="GO" id="GO:0003688">
    <property type="term" value="F:DNA replication origin binding"/>
    <property type="evidence" value="ECO:0007669"/>
    <property type="project" value="EnsemblFungi"/>
</dbReference>
<dbReference type="Pfam" id="PF17855">
    <property type="entry name" value="MCM_lid"/>
    <property type="match status" value="1"/>
</dbReference>
<dbReference type="GO" id="GO:0016887">
    <property type="term" value="F:ATP hydrolysis activity"/>
    <property type="evidence" value="ECO:0007669"/>
    <property type="project" value="EnsemblFungi"/>
</dbReference>
<dbReference type="InterPro" id="IPR033762">
    <property type="entry name" value="MCM_OB"/>
</dbReference>
<organism evidence="14 15">
    <name type="scientific">Tortispora caseinolytica NRRL Y-17796</name>
    <dbReference type="NCBI Taxonomy" id="767744"/>
    <lineage>
        <taxon>Eukaryota</taxon>
        <taxon>Fungi</taxon>
        <taxon>Dikarya</taxon>
        <taxon>Ascomycota</taxon>
        <taxon>Saccharomycotina</taxon>
        <taxon>Trigonopsidomycetes</taxon>
        <taxon>Trigonopsidales</taxon>
        <taxon>Trigonopsidaceae</taxon>
        <taxon>Tortispora</taxon>
    </lineage>
</organism>
<dbReference type="Pfam" id="PF00493">
    <property type="entry name" value="MCM"/>
    <property type="match status" value="1"/>
</dbReference>
<dbReference type="Gene3D" id="2.40.50.140">
    <property type="entry name" value="Nucleic acid-binding proteins"/>
    <property type="match status" value="1"/>
</dbReference>
<keyword evidence="8 11" id="KW-0067">ATP-binding</keyword>
<dbReference type="GO" id="GO:0006267">
    <property type="term" value="P:pre-replicative complex assembly involved in nuclear cell cycle DNA replication"/>
    <property type="evidence" value="ECO:0007669"/>
    <property type="project" value="EnsemblFungi"/>
</dbReference>
<comment type="similarity">
    <text evidence="2 11">Belongs to the MCM family.</text>
</comment>
<dbReference type="AlphaFoldDB" id="A0A1E4TF51"/>
<dbReference type="Pfam" id="PF23191">
    <property type="entry name" value="WHD_MCM3_C"/>
    <property type="match status" value="1"/>
</dbReference>
<feature type="region of interest" description="Disordered" evidence="12">
    <location>
        <begin position="667"/>
        <end position="689"/>
    </location>
</feature>
<dbReference type="InterPro" id="IPR012340">
    <property type="entry name" value="NA-bd_OB-fold"/>
</dbReference>
<evidence type="ECO:0000256" key="11">
    <source>
        <dbReference type="RuleBase" id="RU004070"/>
    </source>
</evidence>
<keyword evidence="4" id="KW-0235">DNA replication</keyword>
<sequence>MDDTFDTTISQGTDEMDRLRRFQEFLEDCKDDIRLMLNRNEKRLVLSLDAVRAFDRAFWRGLLDSPTDYMDAVNRALKDVVMAIRDPVRHPVGHMDQFYVAFRGTFGDHAVTPRSIRSSHLGKLVSIEGIVTRCSLVRPKVVRSVHYCEETNKFHTREYRDQTTVGTNSQGVQGVISYPTTDPDGNPLVTEYGHSTYRDHQTISVQEMPERAPAGQLPRSVDVVLDDDLVDLVKPGDRVQLVGIYKALGNRTGAGANQSWFKTVILGNNVVLLSSKSNSITARNITDVDVRNINVISRRTDIFELLAYSLAPSIFGHNYIKKALLLMMLGGVEKNIGSSHLRGDINILMVGDPSTAKSQLLRFVLNTAPLAIATTGRGSSGVGLTAAVTQDKDTGERRLEAGAMVLADRGIICIDEFDKMSEIDRVAIHEVMEQQTVTIAKAGIHTSLNARCSVIAAANPLYGQYDVEKDPHRNIALPDSLLSRFDLLFVVTDEVDPKRDRAISEHILRMRQYLAPGQEEGEPVHDSVSQTLEVGEQEEATVTQPFDVYNPLLHVGVPTRSDGGDVEILSLGFIKKYIQYAKRIIPQLTIEANDLIIAAYTDMRNEELHADVRRTLPITTRTLETLIRLSTAHARARLSSQVTAHDAQKAIEILRFALFKEVPKVHRPARESRKRARHGDTQQDSSVNASLEETVQQLQQNLRIAPEEGSQSGVSAYYDGNDTVGSANVQYDSQLGSAEAIDPSLRGNEQTNEISHTRFELLKTKLSSALRVPEYAANGCIPLEDFYRLVNQDIPQENLFSHGEIDFGLSKLSAQGRVMIEEETPQEFDSAAQLISTAIKAADTYALCLQRAAEAGSELATALEAVGRADVRNAVDVHSLKAALETVHEVTSSPIGTPTRRLSDASDAETVNPTEGLLAAGGLLHVISNHELVLSSTLTHGFVEPLQATLEDLSSAAVSERASFEAERTERLRVLRESEKSRLAQARKPLLKSKKFRDSTNSKPWNSTLTHPSPGIASSSSSIISVPSFRKLSPVRERASHGKDTFDELFGFREALVDLTAQVDGLDLLRQKYNGSMNSLISQALNAVLERSAYITRAEKEVYDRIAAKGTDQSLDVLLNIAADPFAPQEPLRSNPPSSTGDPPSSAGENSDQSANHGQGATDASPSTPDASFDESHQNKSTTDDSERYKLGPQPIFARTAHIGGLYDDDRSSTQTSPQL</sequence>
<evidence type="ECO:0000313" key="14">
    <source>
        <dbReference type="EMBL" id="ODV90401.1"/>
    </source>
</evidence>
<gene>
    <name evidence="14" type="ORF">CANCADRAFT_44057</name>
</gene>
<dbReference type="Gene3D" id="3.30.1640.10">
    <property type="entry name" value="mini-chromosome maintenance (MCM) complex, chain A, domain 1"/>
    <property type="match status" value="1"/>
</dbReference>
<dbReference type="PANTHER" id="PTHR11630:SF46">
    <property type="entry name" value="DNA REPLICATION LICENSING FACTOR MCM3-RELATED"/>
    <property type="match status" value="1"/>
</dbReference>
<evidence type="ECO:0000256" key="5">
    <source>
        <dbReference type="ARBA" id="ARBA00022741"/>
    </source>
</evidence>
<dbReference type="Proteomes" id="UP000095023">
    <property type="component" value="Unassembled WGS sequence"/>
</dbReference>
<feature type="region of interest" description="Disordered" evidence="12">
    <location>
        <begin position="1126"/>
        <end position="1220"/>
    </location>
</feature>
<dbReference type="PANTHER" id="PTHR11630">
    <property type="entry name" value="DNA REPLICATION LICENSING FACTOR MCM FAMILY MEMBER"/>
    <property type="match status" value="1"/>
</dbReference>
<dbReference type="PRINTS" id="PR01657">
    <property type="entry name" value="MCMFAMILY"/>
</dbReference>
<keyword evidence="7" id="KW-0347">Helicase</keyword>
<dbReference type="InterPro" id="IPR027417">
    <property type="entry name" value="P-loop_NTPase"/>
</dbReference>
<evidence type="ECO:0000256" key="8">
    <source>
        <dbReference type="ARBA" id="ARBA00022840"/>
    </source>
</evidence>
<dbReference type="EMBL" id="KV453842">
    <property type="protein sequence ID" value="ODV90401.1"/>
    <property type="molecule type" value="Genomic_DNA"/>
</dbReference>
<dbReference type="GO" id="GO:0043596">
    <property type="term" value="C:nuclear replication fork"/>
    <property type="evidence" value="ECO:0007669"/>
    <property type="project" value="EnsemblFungi"/>
</dbReference>
<evidence type="ECO:0000256" key="10">
    <source>
        <dbReference type="ARBA" id="ARBA00023242"/>
    </source>
</evidence>
<keyword evidence="15" id="KW-1185">Reference proteome</keyword>
<dbReference type="PRINTS" id="PR01659">
    <property type="entry name" value="MCMPROTEIN3"/>
</dbReference>
<keyword evidence="5 11" id="KW-0547">Nucleotide-binding</keyword>
<feature type="compositionally biased region" description="Polar residues" evidence="12">
    <location>
        <begin position="1135"/>
        <end position="1170"/>
    </location>
</feature>
<proteinExistence type="inferred from homology"/>
<dbReference type="SMART" id="SM00350">
    <property type="entry name" value="MCM"/>
    <property type="match status" value="1"/>
</dbReference>
<dbReference type="GO" id="GO:0006279">
    <property type="term" value="P:premeiotic DNA replication"/>
    <property type="evidence" value="ECO:0007669"/>
    <property type="project" value="EnsemblFungi"/>
</dbReference>
<dbReference type="SUPFAM" id="SSF50249">
    <property type="entry name" value="Nucleic acid-binding proteins"/>
    <property type="match status" value="1"/>
</dbReference>
<accession>A0A1E4TF51</accession>
<dbReference type="GO" id="GO:0003697">
    <property type="term" value="F:single-stranded DNA binding"/>
    <property type="evidence" value="ECO:0007669"/>
    <property type="project" value="TreeGrafter"/>
</dbReference>
<keyword evidence="6" id="KW-0378">Hydrolase</keyword>
<dbReference type="Gene3D" id="3.40.50.300">
    <property type="entry name" value="P-loop containing nucleotide triphosphate hydrolases"/>
    <property type="match status" value="1"/>
</dbReference>
<dbReference type="Gene3D" id="2.20.28.10">
    <property type="match status" value="1"/>
</dbReference>
<dbReference type="Pfam" id="PF14551">
    <property type="entry name" value="MCM_N"/>
    <property type="match status" value="1"/>
</dbReference>
<dbReference type="GO" id="GO:0000781">
    <property type="term" value="C:chromosome, telomeric region"/>
    <property type="evidence" value="ECO:0007669"/>
    <property type="project" value="GOC"/>
</dbReference>
<dbReference type="GO" id="GO:1904931">
    <property type="term" value="F:MCM complex binding"/>
    <property type="evidence" value="ECO:0007669"/>
    <property type="project" value="EnsemblFungi"/>
</dbReference>
<dbReference type="PROSITE" id="PS50051">
    <property type="entry name" value="MCM_2"/>
    <property type="match status" value="1"/>
</dbReference>
<feature type="compositionally biased region" description="Basic and acidic residues" evidence="12">
    <location>
        <begin position="1174"/>
        <end position="1190"/>
    </location>
</feature>
<name>A0A1E4TF51_9ASCO</name>
<evidence type="ECO:0000256" key="12">
    <source>
        <dbReference type="SAM" id="MobiDB-lite"/>
    </source>
</evidence>
<dbReference type="GO" id="GO:0005524">
    <property type="term" value="F:ATP binding"/>
    <property type="evidence" value="ECO:0007669"/>
    <property type="project" value="UniProtKB-KW"/>
</dbReference>
<dbReference type="InterPro" id="IPR031327">
    <property type="entry name" value="MCM"/>
</dbReference>
<dbReference type="GO" id="GO:0017116">
    <property type="term" value="F:single-stranded DNA helicase activity"/>
    <property type="evidence" value="ECO:0007669"/>
    <property type="project" value="EnsemblFungi"/>
</dbReference>
<dbReference type="SUPFAM" id="SSF52540">
    <property type="entry name" value="P-loop containing nucleoside triphosphate hydrolases"/>
    <property type="match status" value="1"/>
</dbReference>
<feature type="compositionally biased region" description="Low complexity" evidence="12">
    <location>
        <begin position="1012"/>
        <end position="1021"/>
    </location>
</feature>
<dbReference type="GO" id="GO:0071162">
    <property type="term" value="C:CMG complex"/>
    <property type="evidence" value="ECO:0007669"/>
    <property type="project" value="EnsemblFungi"/>
</dbReference>
<evidence type="ECO:0000256" key="6">
    <source>
        <dbReference type="ARBA" id="ARBA00022801"/>
    </source>
</evidence>
<evidence type="ECO:0000256" key="2">
    <source>
        <dbReference type="ARBA" id="ARBA00008010"/>
    </source>
</evidence>
<dbReference type="InterPro" id="IPR008046">
    <property type="entry name" value="Mcm3"/>
</dbReference>
<dbReference type="GO" id="GO:0005737">
    <property type="term" value="C:cytoplasm"/>
    <property type="evidence" value="ECO:0007669"/>
    <property type="project" value="EnsemblFungi"/>
</dbReference>
<dbReference type="GO" id="GO:0005656">
    <property type="term" value="C:nuclear pre-replicative complex"/>
    <property type="evidence" value="ECO:0007669"/>
    <property type="project" value="EnsemblFungi"/>
</dbReference>
<dbReference type="SMART" id="SM00382">
    <property type="entry name" value="AAA"/>
    <property type="match status" value="1"/>
</dbReference>
<feature type="compositionally biased region" description="Polar residues" evidence="12">
    <location>
        <begin position="999"/>
        <end position="1011"/>
    </location>
</feature>
<keyword evidence="10" id="KW-0539">Nucleus</keyword>
<dbReference type="Pfam" id="PF17207">
    <property type="entry name" value="MCM_OB"/>
    <property type="match status" value="1"/>
</dbReference>
<evidence type="ECO:0000256" key="1">
    <source>
        <dbReference type="ARBA" id="ARBA00004123"/>
    </source>
</evidence>
<dbReference type="GO" id="GO:0042555">
    <property type="term" value="C:MCM complex"/>
    <property type="evidence" value="ECO:0007669"/>
    <property type="project" value="EnsemblFungi"/>
</dbReference>
<dbReference type="InterPro" id="IPR027925">
    <property type="entry name" value="MCM_N"/>
</dbReference>
<feature type="region of interest" description="Disordered" evidence="12">
    <location>
        <begin position="993"/>
        <end position="1021"/>
    </location>
</feature>
<dbReference type="GO" id="GO:0003682">
    <property type="term" value="F:chromatin binding"/>
    <property type="evidence" value="ECO:0007669"/>
    <property type="project" value="EnsemblFungi"/>
</dbReference>